<sequence length="106" mass="11468">MKQTLMVVATKSCSDSTKLTPICFTFQTCLKNPIPCIPSPKTSNCVRFSVGGQLWFLQTISASSSSVVSSVVSSESPLRWHDGPAADGELARTLLLLKQRHLDTLA</sequence>
<comment type="caution">
    <text evidence="1">The sequence shown here is derived from an EMBL/GenBank/DDBJ whole genome shotgun (WGS) entry which is preliminary data.</text>
</comment>
<protein>
    <submittedName>
        <fullName evidence="1">Uncharacterized protein</fullName>
    </submittedName>
</protein>
<name>A0ABQ7NUR2_BRACM</name>
<accession>A0ABQ7NUR2</accession>
<reference evidence="1 2" key="1">
    <citation type="submission" date="2021-03" db="EMBL/GenBank/DDBJ databases">
        <authorList>
            <person name="King G.J."/>
            <person name="Bancroft I."/>
            <person name="Baten A."/>
            <person name="Bloomfield J."/>
            <person name="Borpatragohain P."/>
            <person name="He Z."/>
            <person name="Irish N."/>
            <person name="Irwin J."/>
            <person name="Liu K."/>
            <person name="Mauleon R.P."/>
            <person name="Moore J."/>
            <person name="Morris R."/>
            <person name="Ostergaard L."/>
            <person name="Wang B."/>
            <person name="Wells R."/>
        </authorList>
    </citation>
    <scope>NUCLEOTIDE SEQUENCE [LARGE SCALE GENOMIC DNA]</scope>
    <source>
        <strain evidence="1">R-o-18</strain>
        <tissue evidence="1">Leaf</tissue>
    </source>
</reference>
<dbReference type="EMBL" id="JADBGQ010000001">
    <property type="protein sequence ID" value="KAG5414586.1"/>
    <property type="molecule type" value="Genomic_DNA"/>
</dbReference>
<evidence type="ECO:0000313" key="1">
    <source>
        <dbReference type="EMBL" id="KAG5414586.1"/>
    </source>
</evidence>
<evidence type="ECO:0000313" key="2">
    <source>
        <dbReference type="Proteomes" id="UP000823674"/>
    </source>
</evidence>
<gene>
    <name evidence="1" type="primary">A01p030390.1_BraROA</name>
    <name evidence="1" type="ORF">IGI04_002153</name>
</gene>
<keyword evidence="2" id="KW-1185">Reference proteome</keyword>
<proteinExistence type="predicted"/>
<organism evidence="1 2">
    <name type="scientific">Brassica rapa subsp. trilocularis</name>
    <dbReference type="NCBI Taxonomy" id="1813537"/>
    <lineage>
        <taxon>Eukaryota</taxon>
        <taxon>Viridiplantae</taxon>
        <taxon>Streptophyta</taxon>
        <taxon>Embryophyta</taxon>
        <taxon>Tracheophyta</taxon>
        <taxon>Spermatophyta</taxon>
        <taxon>Magnoliopsida</taxon>
        <taxon>eudicotyledons</taxon>
        <taxon>Gunneridae</taxon>
        <taxon>Pentapetalae</taxon>
        <taxon>rosids</taxon>
        <taxon>malvids</taxon>
        <taxon>Brassicales</taxon>
        <taxon>Brassicaceae</taxon>
        <taxon>Brassiceae</taxon>
        <taxon>Brassica</taxon>
    </lineage>
</organism>
<dbReference type="Proteomes" id="UP000823674">
    <property type="component" value="Chromosome A01"/>
</dbReference>